<reference evidence="3 4" key="1">
    <citation type="submission" date="2020-08" db="EMBL/GenBank/DDBJ databases">
        <title>Genomic Encyclopedia of Archaeal and Bacterial Type Strains, Phase II (KMG-II): from individual species to whole genera.</title>
        <authorList>
            <person name="Goeker M."/>
        </authorList>
    </citation>
    <scope>NUCLEOTIDE SEQUENCE [LARGE SCALE GENOMIC DNA]</scope>
    <source>
        <strain evidence="3 4">DSM 23288</strain>
    </source>
</reference>
<proteinExistence type="predicted"/>
<feature type="domain" description="D-glucuronyl C5-epimerase C-terminal" evidence="2">
    <location>
        <begin position="205"/>
        <end position="336"/>
    </location>
</feature>
<dbReference type="AlphaFoldDB" id="A0A840IFC8"/>
<comment type="caution">
    <text evidence="3">The sequence shown here is derived from an EMBL/GenBank/DDBJ whole genome shotgun (WGS) entry which is preliminary data.</text>
</comment>
<dbReference type="Proteomes" id="UP000585272">
    <property type="component" value="Unassembled WGS sequence"/>
</dbReference>
<dbReference type="RefSeq" id="WP_183341986.1">
    <property type="nucleotide sequence ID" value="NZ_JACHNU010000002.1"/>
</dbReference>
<accession>A0A840IFC8</accession>
<organism evidence="3 4">
    <name type="scientific">Conexibacter arvalis</name>
    <dbReference type="NCBI Taxonomy" id="912552"/>
    <lineage>
        <taxon>Bacteria</taxon>
        <taxon>Bacillati</taxon>
        <taxon>Actinomycetota</taxon>
        <taxon>Thermoleophilia</taxon>
        <taxon>Solirubrobacterales</taxon>
        <taxon>Conexibacteraceae</taxon>
        <taxon>Conexibacter</taxon>
    </lineage>
</organism>
<sequence>MDRDGTVRRVNDPALPPLNSPLGELPALRKAYGGPQARAAATTTTPRLRRTAQRNVTRALRGLLKRRQVTRAVYNGHKRTLDDAVATAARLGGTRGAAIQSVLNNTSHMASSGNLTASRLPAAFLTLRRNREWWTSGRLLSYGQRVEFNDSELVWQYYPGEGIQLQVLGTFGKANGLWMSKDRDKLGNLLDEMRALASTRGGALAWEYYFYFGGGKPPWASAMAQATGLQVYARASQLLRKPAYLETAKKGVRLFGVGAPAGVGVKTNAGRRFLLYSYAPSQQVLNGFVQTLVGLNDYWAISRDARARRLFRAGERQARLDLAASDTGAWSLYQVGGSEADLGYQELVTEFIGNLCDRSRIAFWCEADRRFSRYLKEPPTLQLITRRVRAGAQTLVRFRVSKISKVGLTIRTPSGATSLSTSATVSRGPHGYAWKVPSTPGTYDVVLTGTDLAGNDGRETFTLTVLGRART</sequence>
<evidence type="ECO:0000256" key="1">
    <source>
        <dbReference type="SAM" id="MobiDB-lite"/>
    </source>
</evidence>
<dbReference type="InterPro" id="IPR039721">
    <property type="entry name" value="C5-epimerase"/>
</dbReference>
<dbReference type="Pfam" id="PF06662">
    <property type="entry name" value="C5-epim_C"/>
    <property type="match status" value="1"/>
</dbReference>
<dbReference type="EMBL" id="JACHNU010000002">
    <property type="protein sequence ID" value="MBB4662650.1"/>
    <property type="molecule type" value="Genomic_DNA"/>
</dbReference>
<feature type="compositionally biased region" description="Basic and acidic residues" evidence="1">
    <location>
        <begin position="1"/>
        <end position="11"/>
    </location>
</feature>
<dbReference type="InterPro" id="IPR010598">
    <property type="entry name" value="C5-epim_C"/>
</dbReference>
<protein>
    <recommendedName>
        <fullName evidence="2">D-glucuronyl C5-epimerase C-terminal domain-containing protein</fullName>
    </recommendedName>
</protein>
<evidence type="ECO:0000313" key="3">
    <source>
        <dbReference type="EMBL" id="MBB4662650.1"/>
    </source>
</evidence>
<dbReference type="GO" id="GO:0015012">
    <property type="term" value="P:heparan sulfate proteoglycan biosynthetic process"/>
    <property type="evidence" value="ECO:0007669"/>
    <property type="project" value="InterPro"/>
</dbReference>
<keyword evidence="4" id="KW-1185">Reference proteome</keyword>
<evidence type="ECO:0000313" key="4">
    <source>
        <dbReference type="Proteomes" id="UP000585272"/>
    </source>
</evidence>
<gene>
    <name evidence="3" type="ORF">BDZ31_002236</name>
</gene>
<evidence type="ECO:0000259" key="2">
    <source>
        <dbReference type="Pfam" id="PF06662"/>
    </source>
</evidence>
<dbReference type="PANTHER" id="PTHR13174:SF3">
    <property type="entry name" value="D-GLUCURONYL C5-EPIMERASE"/>
    <property type="match status" value="1"/>
</dbReference>
<dbReference type="GO" id="GO:0047464">
    <property type="term" value="F:heparosan-N-sulfate-glucuronate 5-epimerase activity"/>
    <property type="evidence" value="ECO:0007669"/>
    <property type="project" value="InterPro"/>
</dbReference>
<name>A0A840IFC8_9ACTN</name>
<dbReference type="PANTHER" id="PTHR13174">
    <property type="entry name" value="D-GLUCURONYL C5-EPIMERASE"/>
    <property type="match status" value="1"/>
</dbReference>
<feature type="region of interest" description="Disordered" evidence="1">
    <location>
        <begin position="1"/>
        <end position="25"/>
    </location>
</feature>